<dbReference type="OrthoDB" id="4091735at2"/>
<feature type="region of interest" description="Disordered" evidence="1">
    <location>
        <begin position="224"/>
        <end position="246"/>
    </location>
</feature>
<dbReference type="EMBL" id="VFOX01000001">
    <property type="protein sequence ID" value="TQL84707.1"/>
    <property type="molecule type" value="Genomic_DNA"/>
</dbReference>
<evidence type="ECO:0000313" key="3">
    <source>
        <dbReference type="Proteomes" id="UP000317209"/>
    </source>
</evidence>
<sequence>MLKNFLYLNEAALSDYVSALEGGIRSAVGDRRTDSRGAHGKAGFGGFGGGGEAAHESEQTVSMKDTPPAQFERLMRLVSADPEAAGWVEVMDPDSEFPTLGTGSLIDVECDIQIPAFVSMLNRGSGLVDTMKSLSALSDIIPNAANIDVSQLTMLETMTNLLGDRLMIIGSPDSDAWRITGQLLPAHQRVEMEDLEGDVRVVGKVKRRIHAGESHPLMALPGSSVMSREKRREIARKGPSSESDDSWVRGPALVLDILAIYR</sequence>
<gene>
    <name evidence="2" type="ORF">FB560_0298</name>
</gene>
<keyword evidence="3" id="KW-1185">Reference proteome</keyword>
<accession>A0A543BIP1</accession>
<comment type="caution">
    <text evidence="2">The sequence shown here is derived from an EMBL/GenBank/DDBJ whole genome shotgun (WGS) entry which is preliminary data.</text>
</comment>
<dbReference type="AlphaFoldDB" id="A0A543BIP1"/>
<dbReference type="Pfam" id="PF19952">
    <property type="entry name" value="DUF6414"/>
    <property type="match status" value="1"/>
</dbReference>
<name>A0A543BIP1_9MICO</name>
<evidence type="ECO:0000313" key="2">
    <source>
        <dbReference type="EMBL" id="TQL84707.1"/>
    </source>
</evidence>
<organism evidence="2 3">
    <name type="scientific">Microbacterium saperdae</name>
    <dbReference type="NCBI Taxonomy" id="69368"/>
    <lineage>
        <taxon>Bacteria</taxon>
        <taxon>Bacillati</taxon>
        <taxon>Actinomycetota</taxon>
        <taxon>Actinomycetes</taxon>
        <taxon>Micrococcales</taxon>
        <taxon>Microbacteriaceae</taxon>
        <taxon>Microbacterium</taxon>
    </lineage>
</organism>
<evidence type="ECO:0000256" key="1">
    <source>
        <dbReference type="SAM" id="MobiDB-lite"/>
    </source>
</evidence>
<dbReference type="RefSeq" id="WP_141870739.1">
    <property type="nucleotide sequence ID" value="NZ_VFOX01000001.1"/>
</dbReference>
<feature type="region of interest" description="Disordered" evidence="1">
    <location>
        <begin position="29"/>
        <end position="61"/>
    </location>
</feature>
<proteinExistence type="predicted"/>
<feature type="compositionally biased region" description="Basic and acidic residues" evidence="1">
    <location>
        <begin position="227"/>
        <end position="236"/>
    </location>
</feature>
<protein>
    <submittedName>
        <fullName evidence="2">Uncharacterized protein</fullName>
    </submittedName>
</protein>
<feature type="compositionally biased region" description="Gly residues" evidence="1">
    <location>
        <begin position="40"/>
        <end position="52"/>
    </location>
</feature>
<reference evidence="2 3" key="1">
    <citation type="submission" date="2019-06" db="EMBL/GenBank/DDBJ databases">
        <title>Sequencing the genomes of 1000 actinobacteria strains.</title>
        <authorList>
            <person name="Klenk H.-P."/>
        </authorList>
    </citation>
    <scope>NUCLEOTIDE SEQUENCE [LARGE SCALE GENOMIC DNA]</scope>
    <source>
        <strain evidence="2 3">DSM 20169</strain>
    </source>
</reference>
<dbReference type="Proteomes" id="UP000317209">
    <property type="component" value="Unassembled WGS sequence"/>
</dbReference>
<dbReference type="InterPro" id="IPR045633">
    <property type="entry name" value="DUF6414"/>
</dbReference>